<name>A0ABR3RGA6_9PLEO</name>
<protein>
    <recommendedName>
        <fullName evidence="3">F-box domain-containing protein</fullName>
    </recommendedName>
</protein>
<organism evidence="1 2">
    <name type="scientific">Paraconiothyrium brasiliense</name>
    <dbReference type="NCBI Taxonomy" id="300254"/>
    <lineage>
        <taxon>Eukaryota</taxon>
        <taxon>Fungi</taxon>
        <taxon>Dikarya</taxon>
        <taxon>Ascomycota</taxon>
        <taxon>Pezizomycotina</taxon>
        <taxon>Dothideomycetes</taxon>
        <taxon>Pleosporomycetidae</taxon>
        <taxon>Pleosporales</taxon>
        <taxon>Massarineae</taxon>
        <taxon>Didymosphaeriaceae</taxon>
        <taxon>Paraconiothyrium</taxon>
    </lineage>
</organism>
<dbReference type="EMBL" id="JAKJXO020000006">
    <property type="protein sequence ID" value="KAL1603473.1"/>
    <property type="molecule type" value="Genomic_DNA"/>
</dbReference>
<reference evidence="1 2" key="1">
    <citation type="submission" date="2024-02" db="EMBL/GenBank/DDBJ databases">
        <title>De novo assembly and annotation of 12 fungi associated with fruit tree decline syndrome in Ontario, Canada.</title>
        <authorList>
            <person name="Sulman M."/>
            <person name="Ellouze W."/>
            <person name="Ilyukhin E."/>
        </authorList>
    </citation>
    <scope>NUCLEOTIDE SEQUENCE [LARGE SCALE GENOMIC DNA]</scope>
    <source>
        <strain evidence="1 2">M42-189</strain>
    </source>
</reference>
<evidence type="ECO:0000313" key="2">
    <source>
        <dbReference type="Proteomes" id="UP001521785"/>
    </source>
</evidence>
<dbReference type="Proteomes" id="UP001521785">
    <property type="component" value="Unassembled WGS sequence"/>
</dbReference>
<evidence type="ECO:0000313" key="1">
    <source>
        <dbReference type="EMBL" id="KAL1603473.1"/>
    </source>
</evidence>
<sequence length="318" mass="36307">MSLDSFPKELLLMTTEYLPLRDLEALALTFNKSITLACLPELEPLFARRRHEARMTALFGACSAPVNSRSGLKDYLEDLGIPADAELKNIKSGQVDLSYLDLKGDLHWLGPLDRGTERAMAPHMETHSSTGLPLLQKQAEKASITLPSALVKVLESKELMDRIPDRGASHFQLIGSLRKCPAKLHGGLGGFAVCFYTDQQDWPYWLLYLIPSPPGQVSPHCVLRSTTTGIPYESEDVDSEYDKALWTKEERDGAMKEEWDMSVLCTDDVRLDGYDFEEWLAQHYFDEWLGFVLYEKVKWDDPNIERLREYVREVYVKR</sequence>
<evidence type="ECO:0008006" key="3">
    <source>
        <dbReference type="Google" id="ProtNLM"/>
    </source>
</evidence>
<accession>A0ABR3RGA6</accession>
<gene>
    <name evidence="1" type="ORF">SLS60_005060</name>
</gene>
<proteinExistence type="predicted"/>
<keyword evidence="2" id="KW-1185">Reference proteome</keyword>
<comment type="caution">
    <text evidence="1">The sequence shown here is derived from an EMBL/GenBank/DDBJ whole genome shotgun (WGS) entry which is preliminary data.</text>
</comment>